<reference evidence="7 8" key="1">
    <citation type="journal article" date="2019" name="Sci. Rep.">
        <title>Orb-weaving spider Araneus ventricosus genome elucidates the spidroin gene catalogue.</title>
        <authorList>
            <person name="Kono N."/>
            <person name="Nakamura H."/>
            <person name="Ohtoshi R."/>
            <person name="Moran D.A.P."/>
            <person name="Shinohara A."/>
            <person name="Yoshida Y."/>
            <person name="Fujiwara M."/>
            <person name="Mori M."/>
            <person name="Tomita M."/>
            <person name="Arakawa K."/>
        </authorList>
    </citation>
    <scope>NUCLEOTIDE SEQUENCE [LARGE SCALE GENOMIC DNA]</scope>
</reference>
<evidence type="ECO:0000313" key="7">
    <source>
        <dbReference type="EMBL" id="GBN80668.1"/>
    </source>
</evidence>
<dbReference type="GO" id="GO:0036376">
    <property type="term" value="P:sodium ion export across plasma membrane"/>
    <property type="evidence" value="ECO:0007669"/>
    <property type="project" value="TreeGrafter"/>
</dbReference>
<keyword evidence="3" id="KW-0812">Transmembrane</keyword>
<name>A0A4Y2RXV9_ARAVE</name>
<evidence type="ECO:0000256" key="1">
    <source>
        <dbReference type="ARBA" id="ARBA00004606"/>
    </source>
</evidence>
<gene>
    <name evidence="7" type="ORF">AVEN_144977_1</name>
</gene>
<dbReference type="InterPro" id="IPR038702">
    <property type="entry name" value="Na/K_ATPase_sub_beta_sf"/>
</dbReference>
<keyword evidence="4" id="KW-0735">Signal-anchor</keyword>
<dbReference type="PANTHER" id="PTHR11523">
    <property type="entry name" value="SODIUM/POTASSIUM-DEPENDENT ATPASE BETA SUBUNIT"/>
    <property type="match status" value="1"/>
</dbReference>
<dbReference type="GO" id="GO:0006883">
    <property type="term" value="P:intracellular sodium ion homeostasis"/>
    <property type="evidence" value="ECO:0007669"/>
    <property type="project" value="TreeGrafter"/>
</dbReference>
<evidence type="ECO:0000313" key="8">
    <source>
        <dbReference type="Proteomes" id="UP000499080"/>
    </source>
</evidence>
<dbReference type="Gene3D" id="2.60.40.1660">
    <property type="entry name" value="Na, k-atpase alpha subunit"/>
    <property type="match status" value="1"/>
</dbReference>
<evidence type="ECO:0000256" key="4">
    <source>
        <dbReference type="ARBA" id="ARBA00022968"/>
    </source>
</evidence>
<dbReference type="GO" id="GO:0005890">
    <property type="term" value="C:sodium:potassium-exchanging ATPase complex"/>
    <property type="evidence" value="ECO:0007669"/>
    <property type="project" value="InterPro"/>
</dbReference>
<protein>
    <submittedName>
        <fullName evidence="7">Uncharacterized protein</fullName>
    </submittedName>
</protein>
<keyword evidence="6" id="KW-0472">Membrane</keyword>
<dbReference type="InterPro" id="IPR000402">
    <property type="entry name" value="Na/K_ATPase_sub_beta"/>
</dbReference>
<dbReference type="PANTHER" id="PTHR11523:SF28">
    <property type="entry name" value="NA_K-ATPASE BETA SUBUNIT ISOFORM 4-RELATED"/>
    <property type="match status" value="1"/>
</dbReference>
<comment type="subcellular location">
    <subcellularLocation>
        <location evidence="1">Membrane</location>
        <topology evidence="1">Single-pass type II membrane protein</topology>
    </subcellularLocation>
</comment>
<dbReference type="OrthoDB" id="6745035at2759"/>
<dbReference type="Proteomes" id="UP000499080">
    <property type="component" value="Unassembled WGS sequence"/>
</dbReference>
<dbReference type="AlphaFoldDB" id="A0A4Y2RXV9"/>
<organism evidence="7 8">
    <name type="scientific">Araneus ventricosus</name>
    <name type="common">Orbweaver spider</name>
    <name type="synonym">Epeira ventricosa</name>
    <dbReference type="NCBI Taxonomy" id="182803"/>
    <lineage>
        <taxon>Eukaryota</taxon>
        <taxon>Metazoa</taxon>
        <taxon>Ecdysozoa</taxon>
        <taxon>Arthropoda</taxon>
        <taxon>Chelicerata</taxon>
        <taxon>Arachnida</taxon>
        <taxon>Araneae</taxon>
        <taxon>Araneomorphae</taxon>
        <taxon>Entelegynae</taxon>
        <taxon>Araneoidea</taxon>
        <taxon>Araneidae</taxon>
        <taxon>Araneus</taxon>
    </lineage>
</organism>
<keyword evidence="8" id="KW-1185">Reference proteome</keyword>
<evidence type="ECO:0000256" key="6">
    <source>
        <dbReference type="ARBA" id="ARBA00023136"/>
    </source>
</evidence>
<proteinExistence type="inferred from homology"/>
<evidence type="ECO:0000256" key="5">
    <source>
        <dbReference type="ARBA" id="ARBA00022989"/>
    </source>
</evidence>
<keyword evidence="5" id="KW-1133">Transmembrane helix</keyword>
<comment type="similarity">
    <text evidence="2">Belongs to the X(+)/potassium ATPases subunit beta family.</text>
</comment>
<accession>A0A4Y2RXV9</accession>
<comment type="caution">
    <text evidence="7">The sequence shown here is derived from an EMBL/GenBank/DDBJ whole genome shotgun (WGS) entry which is preliminary data.</text>
</comment>
<dbReference type="GO" id="GO:0030007">
    <property type="term" value="P:intracellular potassium ion homeostasis"/>
    <property type="evidence" value="ECO:0007669"/>
    <property type="project" value="TreeGrafter"/>
</dbReference>
<dbReference type="GO" id="GO:1990573">
    <property type="term" value="P:potassium ion import across plasma membrane"/>
    <property type="evidence" value="ECO:0007669"/>
    <property type="project" value="TreeGrafter"/>
</dbReference>
<evidence type="ECO:0000256" key="2">
    <source>
        <dbReference type="ARBA" id="ARBA00005876"/>
    </source>
</evidence>
<evidence type="ECO:0000256" key="3">
    <source>
        <dbReference type="ARBA" id="ARBA00022692"/>
    </source>
</evidence>
<dbReference type="Pfam" id="PF00287">
    <property type="entry name" value="Na_K-ATPase"/>
    <property type="match status" value="1"/>
</dbReference>
<dbReference type="GO" id="GO:0001671">
    <property type="term" value="F:ATPase activator activity"/>
    <property type="evidence" value="ECO:0007669"/>
    <property type="project" value="TreeGrafter"/>
</dbReference>
<dbReference type="EMBL" id="BGPR01018986">
    <property type="protein sequence ID" value="GBN80668.1"/>
    <property type="molecule type" value="Genomic_DNA"/>
</dbReference>
<sequence length="185" mass="21071">MTGLKLVCISSLPAAYPAKHEGRHRNCWLENPSAETPCFFDASWLGEVCTRQDSYGYEEREGHFSPCFVMRLEQTGDWRPRFTEHIPKAIADHYDPGFSPVHCYAKEDRGQDLSSNITIYPPKGFSHLFFPVSKFNPESYLLPMVAVKLHRIPKGSNLTVECSVVTPNAFFLWNNGKVVLRFEAV</sequence>